<feature type="signal peptide" evidence="1">
    <location>
        <begin position="1"/>
        <end position="22"/>
    </location>
</feature>
<accession>A0A9Q0NCN9</accession>
<evidence type="ECO:0000313" key="2">
    <source>
        <dbReference type="EMBL" id="KAJ6647226.1"/>
    </source>
</evidence>
<feature type="chain" id="PRO_5040444771" evidence="1">
    <location>
        <begin position="23"/>
        <end position="70"/>
    </location>
</feature>
<evidence type="ECO:0000313" key="3">
    <source>
        <dbReference type="Proteomes" id="UP001151699"/>
    </source>
</evidence>
<name>A0A9Q0NCN9_9DIPT</name>
<dbReference type="AlphaFoldDB" id="A0A9Q0NCN9"/>
<proteinExistence type="predicted"/>
<evidence type="ECO:0000256" key="1">
    <source>
        <dbReference type="SAM" id="SignalP"/>
    </source>
</evidence>
<dbReference type="Proteomes" id="UP001151699">
    <property type="component" value="Chromosome A"/>
</dbReference>
<keyword evidence="1" id="KW-0732">Signal</keyword>
<sequence>MSQKLLVIVFLLSLIGSLCVNAAPKRVKRVISCEFDCGHGLGLCQISPLQIPRETCNEEYDKCMDECRGF</sequence>
<protein>
    <submittedName>
        <fullName evidence="2">Uncharacterized protein</fullName>
    </submittedName>
</protein>
<comment type="caution">
    <text evidence="2">The sequence shown here is derived from an EMBL/GenBank/DDBJ whole genome shotgun (WGS) entry which is preliminary data.</text>
</comment>
<organism evidence="2 3">
    <name type="scientific">Pseudolycoriella hygida</name>
    <dbReference type="NCBI Taxonomy" id="35572"/>
    <lineage>
        <taxon>Eukaryota</taxon>
        <taxon>Metazoa</taxon>
        <taxon>Ecdysozoa</taxon>
        <taxon>Arthropoda</taxon>
        <taxon>Hexapoda</taxon>
        <taxon>Insecta</taxon>
        <taxon>Pterygota</taxon>
        <taxon>Neoptera</taxon>
        <taxon>Endopterygota</taxon>
        <taxon>Diptera</taxon>
        <taxon>Nematocera</taxon>
        <taxon>Sciaroidea</taxon>
        <taxon>Sciaridae</taxon>
        <taxon>Pseudolycoriella</taxon>
    </lineage>
</organism>
<keyword evidence="3" id="KW-1185">Reference proteome</keyword>
<reference evidence="2" key="1">
    <citation type="submission" date="2022-07" db="EMBL/GenBank/DDBJ databases">
        <authorList>
            <person name="Trinca V."/>
            <person name="Uliana J.V.C."/>
            <person name="Torres T.T."/>
            <person name="Ward R.J."/>
            <person name="Monesi N."/>
        </authorList>
    </citation>
    <scope>NUCLEOTIDE SEQUENCE</scope>
    <source>
        <strain evidence="2">HSMRA1968</strain>
        <tissue evidence="2">Whole embryos</tissue>
    </source>
</reference>
<gene>
    <name evidence="2" type="ORF">Bhyg_02447</name>
</gene>
<dbReference type="EMBL" id="WJQU01000001">
    <property type="protein sequence ID" value="KAJ6647226.1"/>
    <property type="molecule type" value="Genomic_DNA"/>
</dbReference>